<accession>A0A430RLW2</accession>
<dbReference type="EMBL" id="PELV01000114">
    <property type="protein sequence ID" value="RTH19198.1"/>
    <property type="molecule type" value="Genomic_DNA"/>
</dbReference>
<feature type="non-terminal residue" evidence="1">
    <location>
        <position position="1"/>
    </location>
</feature>
<sequence length="41" mass="4404">DYVAACNIASRAAVIQPNAGVRDAMHGYRATCKPRTSVRGR</sequence>
<organism evidence="1 3">
    <name type="scientific">Thermus scotoductus</name>
    <dbReference type="NCBI Taxonomy" id="37636"/>
    <lineage>
        <taxon>Bacteria</taxon>
        <taxon>Thermotogati</taxon>
        <taxon>Deinococcota</taxon>
        <taxon>Deinococci</taxon>
        <taxon>Thermales</taxon>
        <taxon>Thermaceae</taxon>
        <taxon>Thermus</taxon>
    </lineage>
</organism>
<reference evidence="1 3" key="1">
    <citation type="journal article" date="2019" name="Extremophiles">
        <title>Biogeography of thermophiles and predominance of Thermus scotoductus in domestic water heaters.</title>
        <authorList>
            <person name="Wilpiszeski R.L."/>
            <person name="Zhang Z."/>
            <person name="House C.H."/>
        </authorList>
    </citation>
    <scope>NUCLEOTIDE SEQUENCE [LARGE SCALE GENOMIC DNA]</scope>
    <source>
        <strain evidence="1 3">28_S28</strain>
    </source>
</reference>
<protein>
    <submittedName>
        <fullName evidence="1">Transposase</fullName>
    </submittedName>
</protein>
<name>A0A430RLW2_THESC</name>
<dbReference type="AlphaFoldDB" id="A0A430RLW2"/>
<proteinExistence type="predicted"/>
<evidence type="ECO:0000313" key="1">
    <source>
        <dbReference type="EMBL" id="RTH18405.1"/>
    </source>
</evidence>
<dbReference type="Proteomes" id="UP000287439">
    <property type="component" value="Unassembled WGS sequence"/>
</dbReference>
<evidence type="ECO:0000313" key="2">
    <source>
        <dbReference type="EMBL" id="RTH19198.1"/>
    </source>
</evidence>
<dbReference type="EMBL" id="PELV01000173">
    <property type="protein sequence ID" value="RTH18405.1"/>
    <property type="molecule type" value="Genomic_DNA"/>
</dbReference>
<gene>
    <name evidence="2" type="ORF">CSW41_04535</name>
    <name evidence="1" type="ORF">CSW41_06020</name>
</gene>
<comment type="caution">
    <text evidence="1">The sequence shown here is derived from an EMBL/GenBank/DDBJ whole genome shotgun (WGS) entry which is preliminary data.</text>
</comment>
<evidence type="ECO:0000313" key="3">
    <source>
        <dbReference type="Proteomes" id="UP000287439"/>
    </source>
</evidence>